<keyword evidence="3" id="KW-0677">Repeat</keyword>
<feature type="repeat" description="ANK" evidence="7">
    <location>
        <begin position="361"/>
        <end position="393"/>
    </location>
</feature>
<keyword evidence="5 7" id="KW-0040">ANK repeat</keyword>
<feature type="transmembrane region" description="Helical" evidence="8">
    <location>
        <begin position="784"/>
        <end position="802"/>
    </location>
</feature>
<evidence type="ECO:0000256" key="8">
    <source>
        <dbReference type="SAM" id="Phobius"/>
    </source>
</evidence>
<dbReference type="Pfam" id="PF00023">
    <property type="entry name" value="Ank"/>
    <property type="match status" value="1"/>
</dbReference>
<evidence type="ECO:0000256" key="7">
    <source>
        <dbReference type="PROSITE-ProRule" id="PRU00023"/>
    </source>
</evidence>
<feature type="repeat" description="ANK" evidence="7">
    <location>
        <begin position="229"/>
        <end position="261"/>
    </location>
</feature>
<feature type="repeat" description="ANK" evidence="7">
    <location>
        <begin position="162"/>
        <end position="195"/>
    </location>
</feature>
<comment type="subcellular location">
    <subcellularLocation>
        <location evidence="1">Membrane</location>
        <topology evidence="1">Multi-pass membrane protein</topology>
    </subcellularLocation>
</comment>
<keyword evidence="10" id="KW-1185">Reference proteome</keyword>
<evidence type="ECO:0000256" key="6">
    <source>
        <dbReference type="ARBA" id="ARBA00023136"/>
    </source>
</evidence>
<feature type="repeat" description="ANK" evidence="7">
    <location>
        <begin position="1"/>
        <end position="30"/>
    </location>
</feature>
<evidence type="ECO:0000256" key="1">
    <source>
        <dbReference type="ARBA" id="ARBA00004141"/>
    </source>
</evidence>
<reference evidence="9" key="1">
    <citation type="submission" date="2020-02" db="EMBL/GenBank/DDBJ databases">
        <authorList>
            <person name="Palmer J.M."/>
        </authorList>
    </citation>
    <scope>NUCLEOTIDE SEQUENCE</scope>
    <source>
        <strain evidence="9">EPUS1.4</strain>
        <tissue evidence="9">Thallus</tissue>
    </source>
</reference>
<dbReference type="PANTHER" id="PTHR24198">
    <property type="entry name" value="ANKYRIN REPEAT AND PROTEIN KINASE DOMAIN-CONTAINING PROTEIN"/>
    <property type="match status" value="1"/>
</dbReference>
<feature type="repeat" description="ANK" evidence="7">
    <location>
        <begin position="96"/>
        <end position="128"/>
    </location>
</feature>
<feature type="repeat" description="ANK" evidence="7">
    <location>
        <begin position="262"/>
        <end position="294"/>
    </location>
</feature>
<keyword evidence="2 8" id="KW-0812">Transmembrane</keyword>
<feature type="repeat" description="ANK" evidence="7">
    <location>
        <begin position="129"/>
        <end position="161"/>
    </location>
</feature>
<evidence type="ECO:0000256" key="3">
    <source>
        <dbReference type="ARBA" id="ARBA00022737"/>
    </source>
</evidence>
<accession>A0A8H7E6T3</accession>
<proteinExistence type="predicted"/>
<dbReference type="SUPFAM" id="SSF144083">
    <property type="entry name" value="Magnesium transport protein CorA, transmembrane region"/>
    <property type="match status" value="1"/>
</dbReference>
<dbReference type="Gene3D" id="1.20.58.340">
    <property type="entry name" value="Magnesium transport protein CorA, transmembrane region"/>
    <property type="match status" value="1"/>
</dbReference>
<dbReference type="InterPro" id="IPR002110">
    <property type="entry name" value="Ankyrin_rpt"/>
</dbReference>
<dbReference type="GO" id="GO:0005737">
    <property type="term" value="C:cytoplasm"/>
    <property type="evidence" value="ECO:0007669"/>
    <property type="project" value="TreeGrafter"/>
</dbReference>
<dbReference type="PROSITE" id="PS50088">
    <property type="entry name" value="ANK_REPEAT"/>
    <property type="match status" value="11"/>
</dbReference>
<evidence type="ECO:0000313" key="10">
    <source>
        <dbReference type="Proteomes" id="UP000606974"/>
    </source>
</evidence>
<sequence length="886" mass="97109">MDLVDAALQGSVHIIEQLLDKGADVKSQDGRNALQVAASGRDQEIVTLLLDKGADVNAQGGHFGNALQAAAAADQGQEIVTLLLDKDANVNAQGGYYGNALQAAAFYRHQEIVTLLLDKGADVNAQGGRLGNALQAAACRGDQEIVTLLLDKGADVNTQGGHFGNALQAAAAADQGQEIVTLLLDKGANVNAQGGYYGNALQAAAFYRHQEIVTLLLDKGADVNAQGGRLGNALQAAACRGDQEIITLLLDKDADVNAQGGAYGNALQAAASEGDQEIIRLLLDKGADVNAQGGEYGNALQAAASEGHQEIVTLLLDKGADVNAQGGEYGNALQAATYQGHQEIVTLLLDKGADVNAQDSSGQTPLHTAVEIGNVKIAQCFLDKGASPDVPDLGDVTSFQSAVQLQHAAMVLLLLQRSKKGFCDMSAADWRRCLAFGRDCHLEIICGKPPQLLVRDESLKAELEEMSYPLSSVAELQARDTDFMSRHGYGKRLFIFADDSLLRDVPVFSTRCRWWRKVVQGYTRGAWHRNQPEDTVWAVQTSTAPSIATVQRNLPNTCFLECALSLPCLVLPRNMQEWPDVSRSSEAFLRNFEKRQAILWIMVKPTAEEAKLNPKLPILRSKFFFSTSEYAGVPDSATDLFVPLVQKICCIWRGNFEIMAERLASTRGKVLRWSGNNPSLIRLLLEDAQLLELLKSNLKKQVQSLLSFHSDYDAWGALHEQSNDLKTELMNRFKDEIQSMGKECEETLAVLWDSSQNIIQLEFNLTSITEAQKSTSTNRSMKRLSWITFVFLPMLFIASLFGMNVDILGDNPPWWWYIPFAGAVTILTFAVWVVFKRSQTLEDNLEKRFEWLFGQRKVHDVEADLLNPETRIGRTAAFPAFGKKRL</sequence>
<keyword evidence="6 8" id="KW-0472">Membrane</keyword>
<feature type="repeat" description="ANK" evidence="7">
    <location>
        <begin position="295"/>
        <end position="327"/>
    </location>
</feature>
<dbReference type="SUPFAM" id="SSF48403">
    <property type="entry name" value="Ankyrin repeat"/>
    <property type="match status" value="2"/>
</dbReference>
<dbReference type="GO" id="GO:0046873">
    <property type="term" value="F:metal ion transmembrane transporter activity"/>
    <property type="evidence" value="ECO:0007669"/>
    <property type="project" value="InterPro"/>
</dbReference>
<keyword evidence="4 8" id="KW-1133">Transmembrane helix</keyword>
<feature type="repeat" description="ANK" evidence="7">
    <location>
        <begin position="328"/>
        <end position="360"/>
    </location>
</feature>
<name>A0A8H7E6T3_9EURO</name>
<dbReference type="Proteomes" id="UP000606974">
    <property type="component" value="Unassembled WGS sequence"/>
</dbReference>
<dbReference type="Gene3D" id="1.25.40.20">
    <property type="entry name" value="Ankyrin repeat-containing domain"/>
    <property type="match status" value="4"/>
</dbReference>
<evidence type="ECO:0000313" key="9">
    <source>
        <dbReference type="EMBL" id="KAF7510343.1"/>
    </source>
</evidence>
<feature type="repeat" description="ANK" evidence="7">
    <location>
        <begin position="29"/>
        <end position="61"/>
    </location>
</feature>
<dbReference type="InterPro" id="IPR045863">
    <property type="entry name" value="CorA_TM1_TM2"/>
</dbReference>
<dbReference type="GO" id="GO:0016020">
    <property type="term" value="C:membrane"/>
    <property type="evidence" value="ECO:0007669"/>
    <property type="project" value="UniProtKB-SubCell"/>
</dbReference>
<dbReference type="EMBL" id="JAACFV010000031">
    <property type="protein sequence ID" value="KAF7510343.1"/>
    <property type="molecule type" value="Genomic_DNA"/>
</dbReference>
<dbReference type="InterPro" id="IPR036770">
    <property type="entry name" value="Ankyrin_rpt-contain_sf"/>
</dbReference>
<gene>
    <name evidence="9" type="ORF">GJ744_006839</name>
</gene>
<feature type="transmembrane region" description="Helical" evidence="8">
    <location>
        <begin position="814"/>
        <end position="835"/>
    </location>
</feature>
<dbReference type="SMART" id="SM00248">
    <property type="entry name" value="ANK"/>
    <property type="match status" value="13"/>
</dbReference>
<dbReference type="AlphaFoldDB" id="A0A8H7E6T3"/>
<dbReference type="InterPro" id="IPR002523">
    <property type="entry name" value="MgTranspt_CorA/ZnTranspt_ZntB"/>
</dbReference>
<dbReference type="PANTHER" id="PTHR24198:SF165">
    <property type="entry name" value="ANKYRIN REPEAT-CONTAINING PROTEIN-RELATED"/>
    <property type="match status" value="1"/>
</dbReference>
<evidence type="ECO:0000256" key="4">
    <source>
        <dbReference type="ARBA" id="ARBA00022989"/>
    </source>
</evidence>
<organism evidence="9 10">
    <name type="scientific">Endocarpon pusillum</name>
    <dbReference type="NCBI Taxonomy" id="364733"/>
    <lineage>
        <taxon>Eukaryota</taxon>
        <taxon>Fungi</taxon>
        <taxon>Dikarya</taxon>
        <taxon>Ascomycota</taxon>
        <taxon>Pezizomycotina</taxon>
        <taxon>Eurotiomycetes</taxon>
        <taxon>Chaetothyriomycetidae</taxon>
        <taxon>Verrucariales</taxon>
        <taxon>Verrucariaceae</taxon>
        <taxon>Endocarpon</taxon>
    </lineage>
</organism>
<dbReference type="Pfam" id="PF12796">
    <property type="entry name" value="Ank_2"/>
    <property type="match status" value="5"/>
</dbReference>
<protein>
    <submittedName>
        <fullName evidence="9">Uncharacterized protein</fullName>
    </submittedName>
</protein>
<dbReference type="Pfam" id="PF01544">
    <property type="entry name" value="CorA"/>
    <property type="match status" value="1"/>
</dbReference>
<dbReference type="PROSITE" id="PS50297">
    <property type="entry name" value="ANK_REP_REGION"/>
    <property type="match status" value="8"/>
</dbReference>
<evidence type="ECO:0000256" key="2">
    <source>
        <dbReference type="ARBA" id="ARBA00022692"/>
    </source>
</evidence>
<feature type="repeat" description="ANK" evidence="7">
    <location>
        <begin position="196"/>
        <end position="228"/>
    </location>
</feature>
<comment type="caution">
    <text evidence="9">The sequence shown here is derived from an EMBL/GenBank/DDBJ whole genome shotgun (WGS) entry which is preliminary data.</text>
</comment>
<evidence type="ECO:0000256" key="5">
    <source>
        <dbReference type="ARBA" id="ARBA00023043"/>
    </source>
</evidence>
<dbReference type="OrthoDB" id="4772757at2759"/>